<name>A0A1Z3HLG0_9CYAN</name>
<dbReference type="Pfam" id="PF24122">
    <property type="entry name" value="Cas8b_C"/>
    <property type="match status" value="1"/>
</dbReference>
<dbReference type="InterPro" id="IPR056201">
    <property type="entry name" value="Cas8b_N"/>
</dbReference>
<feature type="domain" description="Type I-B CRISPR Cas8b N-terminal" evidence="1">
    <location>
        <begin position="56"/>
        <end position="323"/>
    </location>
</feature>
<reference evidence="3 4" key="1">
    <citation type="journal article" date="2016" name="Biochim. Biophys. Acta">
        <title>Characterization of red-shifted phycobilisomes isolated from the chlorophyll f-containing cyanobacterium Halomicronema hongdechloris.</title>
        <authorList>
            <person name="Li Y."/>
            <person name="Lin Y."/>
            <person name="Garvey C.J."/>
            <person name="Birch D."/>
            <person name="Corkery R.W."/>
            <person name="Loughlin P.C."/>
            <person name="Scheer H."/>
            <person name="Willows R.D."/>
            <person name="Chen M."/>
        </authorList>
    </citation>
    <scope>NUCLEOTIDE SEQUENCE [LARGE SCALE GENOMIC DNA]</scope>
    <source>
        <strain evidence="3 4">C2206</strain>
    </source>
</reference>
<evidence type="ECO:0000259" key="1">
    <source>
        <dbReference type="Pfam" id="PF24121"/>
    </source>
</evidence>
<evidence type="ECO:0000313" key="4">
    <source>
        <dbReference type="Proteomes" id="UP000191901"/>
    </source>
</evidence>
<dbReference type="AlphaFoldDB" id="A0A1Z3HLG0"/>
<dbReference type="NCBIfam" id="TIGR04413">
    <property type="entry name" value="MYXAN_cmx8"/>
    <property type="match status" value="1"/>
</dbReference>
<keyword evidence="4" id="KW-1185">Reference proteome</keyword>
<dbReference type="Pfam" id="PF24121">
    <property type="entry name" value="Cas8b_N"/>
    <property type="match status" value="1"/>
</dbReference>
<organism evidence="3 4">
    <name type="scientific">Halomicronema hongdechloris C2206</name>
    <dbReference type="NCBI Taxonomy" id="1641165"/>
    <lineage>
        <taxon>Bacteria</taxon>
        <taxon>Bacillati</taxon>
        <taxon>Cyanobacteriota</taxon>
        <taxon>Cyanophyceae</taxon>
        <taxon>Nodosilineales</taxon>
        <taxon>Nodosilineaceae</taxon>
        <taxon>Halomicronema</taxon>
    </lineage>
</organism>
<dbReference type="Proteomes" id="UP000191901">
    <property type="component" value="Chromosome"/>
</dbReference>
<dbReference type="RefSeq" id="WP_080809732.1">
    <property type="nucleotide sequence ID" value="NZ_CP021983.2"/>
</dbReference>
<dbReference type="InterPro" id="IPR030928">
    <property type="entry name" value="MYXAN_cmx8"/>
</dbReference>
<dbReference type="EMBL" id="CP021983">
    <property type="protein sequence ID" value="ASC71159.1"/>
    <property type="molecule type" value="Genomic_DNA"/>
</dbReference>
<protein>
    <recommendedName>
        <fullName evidence="5">Type I-MYXAN CRISPR-associated protein Cmx8</fullName>
    </recommendedName>
</protein>
<evidence type="ECO:0000259" key="2">
    <source>
        <dbReference type="Pfam" id="PF24122"/>
    </source>
</evidence>
<evidence type="ECO:0000313" key="3">
    <source>
        <dbReference type="EMBL" id="ASC71159.1"/>
    </source>
</evidence>
<accession>A0A1Z3HLG0</accession>
<dbReference type="InterPro" id="IPR056202">
    <property type="entry name" value="Cas8b_C"/>
</dbReference>
<feature type="domain" description="Type I-B CRISPR Cas8b C-terminal" evidence="2">
    <location>
        <begin position="330"/>
        <end position="555"/>
    </location>
</feature>
<evidence type="ECO:0008006" key="5">
    <source>
        <dbReference type="Google" id="ProtNLM"/>
    </source>
</evidence>
<dbReference type="KEGG" id="hhg:XM38_021090"/>
<dbReference type="STRING" id="1641165.XM38_12660"/>
<sequence length="556" mass="63833">MVKNKTKGEVDALTLNYRLAELPSSQHRAGLAGLVCIIRWLERQPDFQEETANGTICKLTRLDDLGASIELNQAGVEALFNEIYAASTEEQERPQLLKNKQKEIIPPLREEEREVTDKKGKTKTKKVYIYPVVVPAGSFLADPAYDKSVEGKNGLWIKLWRDMVWSILRGVPATRKPFEARAEGSYGDDAASIWKQLTQPEDYTVDLPSTYFLGAQSSNAENVPFKDRARLQFLLHFWLFAAQIYVPAVVDNEGKRDFVGYALAIPDVARLEWFCDELPEILSDRSTERSRYRPRDAVVDLAVASALDMMKRLRDRLKQKTGEKLAEDLVFGIDVIHTEKQGNNIRVLSSTRLDPEESMLDEYAQIRDGFWSPLFRKQCLLNLVDDKPWYTKFDVLLCTLPYERTIEDRYFQRDVREKLKALSQKEKQMDETTAVDNSVSIETLVFRLVGNYVTRKLKSKHELEWKAEWKGLKNEELNQKADYKKYSEMKAKVAKSAFLDVRSRTEPMDFINYFVSSLCSVPQHMKSTAYVALTQALYQDTDKVRTLTLLALSANG</sequence>
<dbReference type="OrthoDB" id="346140at2"/>
<proteinExistence type="predicted"/>
<gene>
    <name evidence="3" type="ORF">XM38_021090</name>
</gene>